<comment type="caution">
    <text evidence="3">The sequence shown here is derived from an EMBL/GenBank/DDBJ whole genome shotgun (WGS) entry which is preliminary data.</text>
</comment>
<feature type="coiled-coil region" evidence="1">
    <location>
        <begin position="1104"/>
        <end position="1184"/>
    </location>
</feature>
<evidence type="ECO:0000256" key="2">
    <source>
        <dbReference type="SAM" id="MobiDB-lite"/>
    </source>
</evidence>
<dbReference type="EMBL" id="CAMXCT010000731">
    <property type="protein sequence ID" value="CAI3982611.1"/>
    <property type="molecule type" value="Genomic_DNA"/>
</dbReference>
<evidence type="ECO:0000313" key="5">
    <source>
        <dbReference type="EMBL" id="CAL4769923.1"/>
    </source>
</evidence>
<dbReference type="Proteomes" id="UP001152797">
    <property type="component" value="Unassembled WGS sequence"/>
</dbReference>
<accession>A0A9P1FNP5</accession>
<keyword evidence="6" id="KW-1185">Reference proteome</keyword>
<evidence type="ECO:0000313" key="6">
    <source>
        <dbReference type="Proteomes" id="UP001152797"/>
    </source>
</evidence>
<dbReference type="EMBL" id="CAMXCT020000731">
    <property type="protein sequence ID" value="CAL1135986.1"/>
    <property type="molecule type" value="Genomic_DNA"/>
</dbReference>
<reference evidence="3" key="1">
    <citation type="submission" date="2022-10" db="EMBL/GenBank/DDBJ databases">
        <authorList>
            <person name="Chen Y."/>
            <person name="Dougan E. K."/>
            <person name="Chan C."/>
            <person name="Rhodes N."/>
            <person name="Thang M."/>
        </authorList>
    </citation>
    <scope>NUCLEOTIDE SEQUENCE</scope>
</reference>
<gene>
    <name evidence="3" type="ORF">C1SCF055_LOCUS10289</name>
</gene>
<name>A0A9P1FNP5_9DINO</name>
<dbReference type="AlphaFoldDB" id="A0A9P1FNP5"/>
<organism evidence="3">
    <name type="scientific">Cladocopium goreaui</name>
    <dbReference type="NCBI Taxonomy" id="2562237"/>
    <lineage>
        <taxon>Eukaryota</taxon>
        <taxon>Sar</taxon>
        <taxon>Alveolata</taxon>
        <taxon>Dinophyceae</taxon>
        <taxon>Suessiales</taxon>
        <taxon>Symbiodiniaceae</taxon>
        <taxon>Cladocopium</taxon>
    </lineage>
</organism>
<keyword evidence="1" id="KW-0175">Coiled coil</keyword>
<feature type="region of interest" description="Disordered" evidence="2">
    <location>
        <begin position="1040"/>
        <end position="1061"/>
    </location>
</feature>
<dbReference type="EMBL" id="CAMXCT030000731">
    <property type="protein sequence ID" value="CAL4769923.1"/>
    <property type="molecule type" value="Genomic_DNA"/>
</dbReference>
<reference evidence="4" key="2">
    <citation type="submission" date="2024-04" db="EMBL/GenBank/DDBJ databases">
        <authorList>
            <person name="Chen Y."/>
            <person name="Shah S."/>
            <person name="Dougan E. K."/>
            <person name="Thang M."/>
            <person name="Chan C."/>
        </authorList>
    </citation>
    <scope>NUCLEOTIDE SEQUENCE [LARGE SCALE GENOMIC DNA]</scope>
</reference>
<evidence type="ECO:0000313" key="3">
    <source>
        <dbReference type="EMBL" id="CAI3982611.1"/>
    </source>
</evidence>
<evidence type="ECO:0000313" key="4">
    <source>
        <dbReference type="EMBL" id="CAL1135986.1"/>
    </source>
</evidence>
<protein>
    <submittedName>
        <fullName evidence="5">Integrase catalytic domain-containing protein</fullName>
    </submittedName>
</protein>
<proteinExistence type="predicted"/>
<evidence type="ECO:0000256" key="1">
    <source>
        <dbReference type="SAM" id="Coils"/>
    </source>
</evidence>
<sequence length="1216" mass="138927">MAQNITLSYKGITPAVAVFGTLPRRFYDTESEGILSYEGAGQTDIPVFERALQAQQALIEDTVAGASRTRPHQLDLSALTAGTLEVEFFREVKDDPGWRGPALLLRLDVDEGVAVIQYQGKPYLVALRHIRPFRGIYHVAVQQPEMDEMLYRLMRYVESLTGYKIYLYGWVRNQRDQWSKLPKNNEEADAEKRKSDWHLKIKKITMHPREEVCLLYLFYYHSQLAEEEGPEENVSKKRDGPESRSVVLAPGKKRQKCEFVRKDHDFIKSYHAASMVKQFVQFDITVDWRYGFDCMTEATSETSNLDDDNLDPSLWPQIEAADRSEIQQFVDEKAFKPIHRMQVTEDMVQIDARWVRKWKRLPDKTLKIKSRLCARGCLDKQKELVTTRSTTATRLSQRLLVSVAARKKQGKRKKIESWDIAGAFLKGFDFKAIQKALQKLGVTAPTRQVIVYPRMNLSLHSFLLELGAHRSKLHENCFYWKQPNKGKVDIFNNLDAMVMTHVDDLAIMAEESWMDLRYSKFVQKFQKVTRQQLPFQHCGCEYAETNQGCSITQKDFAEKLTHAKVPSRAEESKLRVPIRARVTVAEIRDIKLANSVVDKVKAYSDVRLHYRFFGSDHQRVVCVHDASSASKGRHYAQEGILVMLAVDHWRGHQIDHEHICDDYTVAKHGGLMHAKRVSYSTSHSETLAMVNGIESTTSVSTRLSEIMHHEPAPSLDQLVVLQENGDPNLPAEYYSDCADLWELSTGQRTLPQDKSQRLYILGIREARISGRMRLMSLVPTASMVAGSLTKLMVSTQPLHLLSAGKVEFKNEPDHPVKSWVLPSIPLDEESDLLMNDEEVIKNAESAKEKILMTTASVLFGLAAGITSKSMLLPSTAVATATPVAAHPRGNYVPVDKDEHSYWPVYVTIFIPVFVAICAEKFITKFVNVVQNMATDILVPKEEGRAVHEEGEEALPVEPMGLEDETFTWTKDMAVAFYQRTKAQHEDYINMTEKVIKENDQRIRGLEHAEAISQDKIKTTGEYADMRATRRDAQKQLEKEMKQKLEAANSDKEAAEADKEEAQQSYDDMAAVYNVAISEKKILESQLNIMTKDRDHHSKEAVQTKTKLEAEFQAYKKTRKEMLEHKEKYEHLVDQEASSDTISVLEARERVDFQKRVKESMKMTMAELEQANARLAKLYHRHKANLQEELNRAKAPEEIRISGSGACYHRAKLQSLP</sequence>